<keyword evidence="3" id="KW-1185">Reference proteome</keyword>
<dbReference type="Gene3D" id="3.40.50.720">
    <property type="entry name" value="NAD(P)-binding Rossmann-like Domain"/>
    <property type="match status" value="1"/>
</dbReference>
<dbReference type="InterPro" id="IPR008030">
    <property type="entry name" value="NmrA-like"/>
</dbReference>
<dbReference type="InterPro" id="IPR036291">
    <property type="entry name" value="NAD(P)-bd_dom_sf"/>
</dbReference>
<sequence length="286" mass="30924">MILITGATGHLGTSVIQTLLTKTPANEVVALVRNETKADRLEQQGVNIRVGDYNNTEALDRAMQGVDKVLLIAGGDAPNGLQQHQNVVDAAKKAGVGYMAYTSRSLKDPDTLVNQLMMRHFETEDYIKASGLTYALLRNSLYMDTLPVFTGPAVFETGIALPAGQGRVAFALRREQGEAIANVLMADDGANRIYNFTGSDAYSFDDVAAALTELSGKPVTYTNIDPTVMAERMKGRGVPDTAIQRTIGFMTDIKHGQEAPVSTDLETWLGRKPASLRDGLPTLYTL</sequence>
<dbReference type="SUPFAM" id="SSF51735">
    <property type="entry name" value="NAD(P)-binding Rossmann-fold domains"/>
    <property type="match status" value="1"/>
</dbReference>
<protein>
    <submittedName>
        <fullName evidence="2">SDR family oxidoreductase</fullName>
    </submittedName>
</protein>
<dbReference type="PANTHER" id="PTHR47129">
    <property type="entry name" value="QUINONE OXIDOREDUCTASE 2"/>
    <property type="match status" value="1"/>
</dbReference>
<dbReference type="AlphaFoldDB" id="A0A939JZF1"/>
<name>A0A939JZF1_9BACT</name>
<dbReference type="RefSeq" id="WP_207335306.1">
    <property type="nucleotide sequence ID" value="NZ_JAFMYU010000006.1"/>
</dbReference>
<proteinExistence type="predicted"/>
<dbReference type="Gene3D" id="3.90.25.10">
    <property type="entry name" value="UDP-galactose 4-epimerase, domain 1"/>
    <property type="match status" value="1"/>
</dbReference>
<dbReference type="PANTHER" id="PTHR47129:SF1">
    <property type="entry name" value="NMRA-LIKE DOMAIN-CONTAINING PROTEIN"/>
    <property type="match status" value="1"/>
</dbReference>
<evidence type="ECO:0000313" key="2">
    <source>
        <dbReference type="EMBL" id="MBO0931343.1"/>
    </source>
</evidence>
<reference evidence="2 3" key="1">
    <citation type="submission" date="2021-03" db="EMBL/GenBank/DDBJ databases">
        <title>Fibrella sp. HMF5036 genome sequencing and assembly.</title>
        <authorList>
            <person name="Kang H."/>
            <person name="Kim H."/>
            <person name="Bae S."/>
            <person name="Joh K."/>
        </authorList>
    </citation>
    <scope>NUCLEOTIDE SEQUENCE [LARGE SCALE GENOMIC DNA]</scope>
    <source>
        <strain evidence="2 3">HMF5036</strain>
    </source>
</reference>
<evidence type="ECO:0000259" key="1">
    <source>
        <dbReference type="Pfam" id="PF05368"/>
    </source>
</evidence>
<dbReference type="EMBL" id="JAFMYU010000006">
    <property type="protein sequence ID" value="MBO0931343.1"/>
    <property type="molecule type" value="Genomic_DNA"/>
</dbReference>
<gene>
    <name evidence="2" type="ORF">J2I48_10080</name>
</gene>
<organism evidence="2 3">
    <name type="scientific">Fibrella aquatilis</name>
    <dbReference type="NCBI Taxonomy" id="2817059"/>
    <lineage>
        <taxon>Bacteria</taxon>
        <taxon>Pseudomonadati</taxon>
        <taxon>Bacteroidota</taxon>
        <taxon>Cytophagia</taxon>
        <taxon>Cytophagales</taxon>
        <taxon>Spirosomataceae</taxon>
        <taxon>Fibrella</taxon>
    </lineage>
</organism>
<comment type="caution">
    <text evidence="2">The sequence shown here is derived from an EMBL/GenBank/DDBJ whole genome shotgun (WGS) entry which is preliminary data.</text>
</comment>
<feature type="domain" description="NmrA-like" evidence="1">
    <location>
        <begin position="2"/>
        <end position="247"/>
    </location>
</feature>
<accession>A0A939JZF1</accession>
<evidence type="ECO:0000313" key="3">
    <source>
        <dbReference type="Proteomes" id="UP000664795"/>
    </source>
</evidence>
<dbReference type="Pfam" id="PF05368">
    <property type="entry name" value="NmrA"/>
    <property type="match status" value="1"/>
</dbReference>
<dbReference type="InterPro" id="IPR052718">
    <property type="entry name" value="NmrA-type_oxidoreductase"/>
</dbReference>
<dbReference type="CDD" id="cd05269">
    <property type="entry name" value="TMR_SDR_a"/>
    <property type="match status" value="1"/>
</dbReference>
<dbReference type="Proteomes" id="UP000664795">
    <property type="component" value="Unassembled WGS sequence"/>
</dbReference>